<keyword evidence="1" id="KW-0732">Signal</keyword>
<name>A0A368NK73_9GAMM</name>
<protein>
    <recommendedName>
        <fullName evidence="4">Big-1 domain-containing protein</fullName>
    </recommendedName>
</protein>
<organism evidence="2 3">
    <name type="scientific">Corallincola holothuriorum</name>
    <dbReference type="NCBI Taxonomy" id="2282215"/>
    <lineage>
        <taxon>Bacteria</taxon>
        <taxon>Pseudomonadati</taxon>
        <taxon>Pseudomonadota</taxon>
        <taxon>Gammaproteobacteria</taxon>
        <taxon>Alteromonadales</taxon>
        <taxon>Psychromonadaceae</taxon>
        <taxon>Corallincola</taxon>
    </lineage>
</organism>
<dbReference type="Proteomes" id="UP000252558">
    <property type="component" value="Unassembled WGS sequence"/>
</dbReference>
<dbReference type="AlphaFoldDB" id="A0A368NK73"/>
<sequence length="705" mass="73079">MRTMARKSWWILLGSLFLAACGGGDSLDGNADPDNPVNPVDPVITTELSFWDCPDPNANSIEGCTATDSLSIGNPVVVFVQISNDGDDATVDRQLVTVATDKGVLSPTDGKVLTDESGEAYVRILAGADEGLATVTADYEAVQASDFLEIGSALVELLVTTSLGDDEELADGATIAVTANVTSDGLPFTGSVVVNFSSSCVLQGTATIDAEVTAINGVATSTYRSVGCVAQDVIAADVTVGANTATDTVSINIAEASPAGLVYLSAEPDYINLQGAGGNTVSEVTFVVTDETGSPLQGVDVEFLLFTSAGGTNIPPEKSSARSDIDGKVRTSVVSGTIPGSARVQASLTTETGTVFTTVSSFLSVGTGFPTSDSFSLSFSRLNPDSWKNDGILVDVTINAADHFGNPVPDGFPISFVTEGGAIESRCVTENGACTVIWRSQDFRPDDGRVTVLAFAQGEESFTDMNGDGLFSGQGEFFIDRNVNGVYDAGVDKIPDLAEAYIDANEDESRGPTEEFIDFNNDNLYTTANGQFDGLLCDGIDCTSGFVDVVASGVIQMANRGDIALYICGDELCTYSGRVATGSGGTVKMCMFEQFNTIEGGLMRTPLAYEAIVDYAARAPVQIIGLSAGVQGNSNQVVSAAGAVIVPERDIDELGCPRTSIFQFNYDLAGGEAITGAVDATVTYQADGSGVGAGVPFMIPVTGTN</sequence>
<accession>A0A368NK73</accession>
<evidence type="ECO:0000256" key="1">
    <source>
        <dbReference type="SAM" id="SignalP"/>
    </source>
</evidence>
<dbReference type="PROSITE" id="PS51257">
    <property type="entry name" value="PROKAR_LIPOPROTEIN"/>
    <property type="match status" value="1"/>
</dbReference>
<dbReference type="EMBL" id="QPID01000004">
    <property type="protein sequence ID" value="RCU50500.1"/>
    <property type="molecule type" value="Genomic_DNA"/>
</dbReference>
<dbReference type="OrthoDB" id="5522233at2"/>
<reference evidence="2 3" key="1">
    <citation type="submission" date="2018-07" db="EMBL/GenBank/DDBJ databases">
        <title>Corallincola holothuriorum sp. nov., a new facultative anaerobe isolated from sea cucumber Apostichopus japonicus.</title>
        <authorList>
            <person name="Xia H."/>
        </authorList>
    </citation>
    <scope>NUCLEOTIDE SEQUENCE [LARGE SCALE GENOMIC DNA]</scope>
    <source>
        <strain evidence="2 3">C4</strain>
    </source>
</reference>
<keyword evidence="3" id="KW-1185">Reference proteome</keyword>
<feature type="chain" id="PRO_5016628808" description="Big-1 domain-containing protein" evidence="1">
    <location>
        <begin position="23"/>
        <end position="705"/>
    </location>
</feature>
<feature type="signal peptide" evidence="1">
    <location>
        <begin position="1"/>
        <end position="22"/>
    </location>
</feature>
<dbReference type="SUPFAM" id="SSF49373">
    <property type="entry name" value="Invasin/intimin cell-adhesion fragments"/>
    <property type="match status" value="1"/>
</dbReference>
<dbReference type="InterPro" id="IPR008964">
    <property type="entry name" value="Invasin/intimin_cell_adhesion"/>
</dbReference>
<evidence type="ECO:0000313" key="2">
    <source>
        <dbReference type="EMBL" id="RCU50500.1"/>
    </source>
</evidence>
<dbReference type="RefSeq" id="WP_114337989.1">
    <property type="nucleotide sequence ID" value="NZ_QPID01000004.1"/>
</dbReference>
<evidence type="ECO:0008006" key="4">
    <source>
        <dbReference type="Google" id="ProtNLM"/>
    </source>
</evidence>
<dbReference type="Gene3D" id="2.60.40.10">
    <property type="entry name" value="Immunoglobulins"/>
    <property type="match status" value="2"/>
</dbReference>
<gene>
    <name evidence="2" type="ORF">DU002_08755</name>
</gene>
<evidence type="ECO:0000313" key="3">
    <source>
        <dbReference type="Proteomes" id="UP000252558"/>
    </source>
</evidence>
<comment type="caution">
    <text evidence="2">The sequence shown here is derived from an EMBL/GenBank/DDBJ whole genome shotgun (WGS) entry which is preliminary data.</text>
</comment>
<dbReference type="InterPro" id="IPR013783">
    <property type="entry name" value="Ig-like_fold"/>
</dbReference>
<proteinExistence type="predicted"/>